<dbReference type="GO" id="GO:0005737">
    <property type="term" value="C:cytoplasm"/>
    <property type="evidence" value="ECO:0007669"/>
    <property type="project" value="UniProtKB-SubCell"/>
</dbReference>
<dbReference type="SUPFAM" id="SSF51735">
    <property type="entry name" value="NAD(P)-binding Rossmann-fold domains"/>
    <property type="match status" value="1"/>
</dbReference>
<proteinExistence type="inferred from homology"/>
<dbReference type="PANTHER" id="PTHR35786:SF1">
    <property type="entry name" value="REDOX-SENSING TRANSCRIPTIONAL REPRESSOR REX 1"/>
    <property type="match status" value="1"/>
</dbReference>
<protein>
    <recommendedName>
        <fullName evidence="6">Redox-sensing transcriptional repressor Rex</fullName>
    </recommendedName>
</protein>
<evidence type="ECO:0000256" key="6">
    <source>
        <dbReference type="HAMAP-Rule" id="MF_01131"/>
    </source>
</evidence>
<dbReference type="PANTHER" id="PTHR35786">
    <property type="entry name" value="REDOX-SENSING TRANSCRIPTIONAL REPRESSOR REX"/>
    <property type="match status" value="1"/>
</dbReference>
<evidence type="ECO:0000256" key="4">
    <source>
        <dbReference type="ARBA" id="ARBA00023125"/>
    </source>
</evidence>
<dbReference type="InterPro" id="IPR003781">
    <property type="entry name" value="CoA-bd"/>
</dbReference>
<keyword evidence="5 6" id="KW-0804">Transcription</keyword>
<dbReference type="Pfam" id="PF06971">
    <property type="entry name" value="Put_DNA-bind_N"/>
    <property type="match status" value="1"/>
</dbReference>
<dbReference type="InterPro" id="IPR009718">
    <property type="entry name" value="Rex_DNA-bd_C_dom"/>
</dbReference>
<evidence type="ECO:0000256" key="3">
    <source>
        <dbReference type="ARBA" id="ARBA00023015"/>
    </source>
</evidence>
<evidence type="ECO:0000313" key="9">
    <source>
        <dbReference type="Proteomes" id="UP000524246"/>
    </source>
</evidence>
<dbReference type="Pfam" id="PF02629">
    <property type="entry name" value="CoA_binding"/>
    <property type="match status" value="1"/>
</dbReference>
<organism evidence="8 9">
    <name type="scientific">SAR324 cluster bacterium</name>
    <dbReference type="NCBI Taxonomy" id="2024889"/>
    <lineage>
        <taxon>Bacteria</taxon>
        <taxon>Deltaproteobacteria</taxon>
        <taxon>SAR324 cluster</taxon>
    </lineage>
</organism>
<dbReference type="NCBIfam" id="NF003996">
    <property type="entry name" value="PRK05472.2-5"/>
    <property type="match status" value="1"/>
</dbReference>
<comment type="subcellular location">
    <subcellularLocation>
        <location evidence="6">Cytoplasm</location>
    </subcellularLocation>
</comment>
<dbReference type="InterPro" id="IPR036388">
    <property type="entry name" value="WH-like_DNA-bd_sf"/>
</dbReference>
<dbReference type="Gene3D" id="3.40.50.720">
    <property type="entry name" value="NAD(P)-binding Rossmann-like Domain"/>
    <property type="match status" value="1"/>
</dbReference>
<sequence length="210" mass="23139">MRQVSARTVGRLSIYRRLLEEAIFRNESYMHSHELARRAGVGAAQVRRDLMASGYTGSPKHGYEIAKLHESLSDFLDGRETQNVALLGVGNLGRALLSYFRGGRSKLVIAASFDNDPQKAGRVFHGCRCYSLDELPRTIDEQNIKLGILTVPAESAQSSADSLVDCGINGILNFAPVPIQVPHGVYVENIDVTMFLERAAFFGRQQSGKK</sequence>
<accession>A0A7X9FPX1</accession>
<keyword evidence="1 6" id="KW-0963">Cytoplasm</keyword>
<dbReference type="NCBIfam" id="NF003994">
    <property type="entry name" value="PRK05472.2-3"/>
    <property type="match status" value="1"/>
</dbReference>
<dbReference type="EMBL" id="JAAZON010000029">
    <property type="protein sequence ID" value="NMC61698.1"/>
    <property type="molecule type" value="Genomic_DNA"/>
</dbReference>
<keyword evidence="2 6" id="KW-0678">Repressor</keyword>
<dbReference type="GO" id="GO:0003677">
    <property type="term" value="F:DNA binding"/>
    <property type="evidence" value="ECO:0007669"/>
    <property type="project" value="UniProtKB-UniRule"/>
</dbReference>
<comment type="caution">
    <text evidence="8">The sequence shown here is derived from an EMBL/GenBank/DDBJ whole genome shotgun (WGS) entry which is preliminary data.</text>
</comment>
<dbReference type="HAMAP" id="MF_01131">
    <property type="entry name" value="Rex"/>
    <property type="match status" value="1"/>
</dbReference>
<evidence type="ECO:0000256" key="2">
    <source>
        <dbReference type="ARBA" id="ARBA00022491"/>
    </source>
</evidence>
<dbReference type="Gene3D" id="1.10.10.10">
    <property type="entry name" value="Winged helix-like DNA-binding domain superfamily/Winged helix DNA-binding domain"/>
    <property type="match status" value="1"/>
</dbReference>
<dbReference type="GO" id="GO:0051775">
    <property type="term" value="P:response to redox state"/>
    <property type="evidence" value="ECO:0007669"/>
    <property type="project" value="InterPro"/>
</dbReference>
<keyword evidence="6" id="KW-0520">NAD</keyword>
<name>A0A7X9FPX1_9DELT</name>
<comment type="similarity">
    <text evidence="6">Belongs to the transcriptional regulatory Rex family.</text>
</comment>
<dbReference type="AlphaFoldDB" id="A0A7X9FPX1"/>
<evidence type="ECO:0000313" key="8">
    <source>
        <dbReference type="EMBL" id="NMC61698.1"/>
    </source>
</evidence>
<dbReference type="InterPro" id="IPR036390">
    <property type="entry name" value="WH_DNA-bd_sf"/>
</dbReference>
<feature type="binding site" evidence="6">
    <location>
        <begin position="88"/>
        <end position="93"/>
    </location>
    <ligand>
        <name>NAD(+)</name>
        <dbReference type="ChEBI" id="CHEBI:57540"/>
    </ligand>
</feature>
<dbReference type="GO" id="GO:0045892">
    <property type="term" value="P:negative regulation of DNA-templated transcription"/>
    <property type="evidence" value="ECO:0007669"/>
    <property type="project" value="InterPro"/>
</dbReference>
<dbReference type="NCBIfam" id="NF003995">
    <property type="entry name" value="PRK05472.2-4"/>
    <property type="match status" value="1"/>
</dbReference>
<gene>
    <name evidence="6" type="primary">rex</name>
    <name evidence="8" type="ORF">GYA55_00875</name>
</gene>
<keyword evidence="4 6" id="KW-0238">DNA-binding</keyword>
<keyword evidence="3 6" id="KW-0805">Transcription regulation</keyword>
<dbReference type="SUPFAM" id="SSF46785">
    <property type="entry name" value="Winged helix' DNA-binding domain"/>
    <property type="match status" value="1"/>
</dbReference>
<evidence type="ECO:0000256" key="1">
    <source>
        <dbReference type="ARBA" id="ARBA00022490"/>
    </source>
</evidence>
<dbReference type="GO" id="GO:0003700">
    <property type="term" value="F:DNA-binding transcription factor activity"/>
    <property type="evidence" value="ECO:0007669"/>
    <property type="project" value="UniProtKB-UniRule"/>
</dbReference>
<comment type="subunit">
    <text evidence="6">Homodimer.</text>
</comment>
<dbReference type="InterPro" id="IPR022876">
    <property type="entry name" value="Tscrpt_rep_Rex"/>
</dbReference>
<dbReference type="SMART" id="SM00881">
    <property type="entry name" value="CoA_binding"/>
    <property type="match status" value="1"/>
</dbReference>
<evidence type="ECO:0000256" key="5">
    <source>
        <dbReference type="ARBA" id="ARBA00023163"/>
    </source>
</evidence>
<feature type="DNA-binding region" description="H-T-H motif" evidence="6">
    <location>
        <begin position="14"/>
        <end position="53"/>
    </location>
</feature>
<comment type="function">
    <text evidence="6">Modulates transcription in response to changes in cellular NADH/NAD(+) redox state.</text>
</comment>
<dbReference type="InterPro" id="IPR036291">
    <property type="entry name" value="NAD(P)-bd_dom_sf"/>
</dbReference>
<feature type="domain" description="CoA-binding" evidence="7">
    <location>
        <begin position="78"/>
        <end position="178"/>
    </location>
</feature>
<evidence type="ECO:0000259" key="7">
    <source>
        <dbReference type="SMART" id="SM00881"/>
    </source>
</evidence>
<reference evidence="8 9" key="1">
    <citation type="journal article" date="2020" name="Biotechnol. Biofuels">
        <title>New insights from the biogas microbiome by comprehensive genome-resolved metagenomics of nearly 1600 species originating from multiple anaerobic digesters.</title>
        <authorList>
            <person name="Campanaro S."/>
            <person name="Treu L."/>
            <person name="Rodriguez-R L.M."/>
            <person name="Kovalovszki A."/>
            <person name="Ziels R.M."/>
            <person name="Maus I."/>
            <person name="Zhu X."/>
            <person name="Kougias P.G."/>
            <person name="Basile A."/>
            <person name="Luo G."/>
            <person name="Schluter A."/>
            <person name="Konstantinidis K.T."/>
            <person name="Angelidaki I."/>
        </authorList>
    </citation>
    <scope>NUCLEOTIDE SEQUENCE [LARGE SCALE GENOMIC DNA]</scope>
    <source>
        <strain evidence="8">AS27yjCOA_65</strain>
    </source>
</reference>
<dbReference type="Proteomes" id="UP000524246">
    <property type="component" value="Unassembled WGS sequence"/>
</dbReference>